<feature type="compositionally biased region" description="Acidic residues" evidence="5">
    <location>
        <begin position="966"/>
        <end position="978"/>
    </location>
</feature>
<gene>
    <name evidence="7" type="ORF">LPJ53_001450</name>
</gene>
<name>A0A9W7Y5F2_9FUNG</name>
<feature type="region of interest" description="Disordered" evidence="5">
    <location>
        <begin position="929"/>
        <end position="978"/>
    </location>
</feature>
<dbReference type="Gene3D" id="2.130.10.10">
    <property type="entry name" value="YVTN repeat-like/Quinoprotein amine dehydrogenase"/>
    <property type="match status" value="2"/>
</dbReference>
<protein>
    <recommendedName>
        <fullName evidence="4">Coronin</fullName>
    </recommendedName>
</protein>
<dbReference type="Pfam" id="PF00400">
    <property type="entry name" value="WD40"/>
    <property type="match status" value="1"/>
</dbReference>
<dbReference type="Pfam" id="PF16300">
    <property type="entry name" value="WD40_4"/>
    <property type="match status" value="2"/>
</dbReference>
<dbReference type="InterPro" id="IPR015505">
    <property type="entry name" value="Coronin"/>
</dbReference>
<dbReference type="OrthoDB" id="347435at2759"/>
<dbReference type="Proteomes" id="UP001149813">
    <property type="component" value="Unassembled WGS sequence"/>
</dbReference>
<comment type="caution">
    <text evidence="7">The sequence shown here is derived from an EMBL/GenBank/DDBJ whole genome shotgun (WGS) entry which is preliminary data.</text>
</comment>
<sequence>MRIGGFNKYRNSVATVSGREAWYSELILDTSTSIACDGLGIDDQHLYVKTASGNSLQALSIDSPGKLGPQTVALESPLGRIAAWSAAPHDTSMVCAADDQGVVSVWKDCSPMLTVKAHAAACSSVKFHPTVAGVLATAATVSTASKSSEVRLWNVSASTESAFWETSVDGIVDSVAIRGDGQLISAITHDGICQIYDPRQHASSAASSVGRTAAIYAPGRPTRVLWLGEKPYMLTTGLTRMRERSAALWDQRNLAKPLASISLQPSTKPLIPLYDEDTQLAYLAEKGDNAIRWVDADPSSAKPLAELGTVVLQSQVSGCALLPKRALRVMSGEIARVHVVTENSGAGTGAAIIPISHVAPRRTYLDFHADLYPDTRAPLPAQSFDQWIAQQPASVPRMALDPAKSEASLASLRQIYAAALGQVNKEAAPSPVERDVSQNSPLVAKLSAAEALSSEPKPKTVATSTSEAIPTPEPTPVTPATTLPPKPQAKPSVPASEGSKVFALKTGQATPKKQWQPVQKDYARFKYLEGYIHRPSSHYTNISNVNLRFSQENEPIKVSPKFIAVACDGAGGQVGIIRRDSPGRVPTKLPTIVHGSSVVSMEFDPFDPNVVATAGSDGKLQMWHIPDTELSEETSFDLVEYICVTADRIHQIRFHPWAKGVVAVLVTDADEQAIFVYHGLKLHFIVGKTTDGIHSFAWSPDGECIALTTKKSRQLQIYDPRTQDLLAKGPSMDSIRPCRIAWIDSSRICLAGFGSGSQRQIKVYNVDDLAKPTATATIDVGPGLLVPIVDADCGIIYLDDRGSRLTHPFELVGDKLFALPKLEAAQPGLGLAVVPKKYADIGHCEVGLFYRLNAQSVEPIGFRVPRKRPEYFQDDIFIDTYDTETPSVDVVAWIDGVKAAPLMASLCPPGMTPLSQAPPETIRRRTFEAKVEKPVDNTKDAINAMLRRVESSDDGASDGRNGSGANDDENSSGSDWDD</sequence>
<keyword evidence="1 3" id="KW-0853">WD repeat</keyword>
<evidence type="ECO:0000313" key="7">
    <source>
        <dbReference type="EMBL" id="KAJ1724298.1"/>
    </source>
</evidence>
<dbReference type="SMART" id="SM00320">
    <property type="entry name" value="WD40"/>
    <property type="match status" value="4"/>
</dbReference>
<feature type="region of interest" description="Disordered" evidence="5">
    <location>
        <begin position="448"/>
        <end position="496"/>
    </location>
</feature>
<dbReference type="SUPFAM" id="SSF50978">
    <property type="entry name" value="WD40 repeat-like"/>
    <property type="match status" value="2"/>
</dbReference>
<comment type="similarity">
    <text evidence="4">Belongs to the WD repeat coronin family.</text>
</comment>
<dbReference type="SMART" id="SM01167">
    <property type="entry name" value="DUF1900"/>
    <property type="match status" value="2"/>
</dbReference>
<organism evidence="7 8">
    <name type="scientific">Coemansia erecta</name>
    <dbReference type="NCBI Taxonomy" id="147472"/>
    <lineage>
        <taxon>Eukaryota</taxon>
        <taxon>Fungi</taxon>
        <taxon>Fungi incertae sedis</taxon>
        <taxon>Zoopagomycota</taxon>
        <taxon>Kickxellomycotina</taxon>
        <taxon>Kickxellomycetes</taxon>
        <taxon>Kickxellales</taxon>
        <taxon>Kickxellaceae</taxon>
        <taxon>Coemansia</taxon>
    </lineage>
</organism>
<proteinExistence type="inferred from homology"/>
<reference evidence="7" key="1">
    <citation type="submission" date="2022-07" db="EMBL/GenBank/DDBJ databases">
        <title>Phylogenomic reconstructions and comparative analyses of Kickxellomycotina fungi.</title>
        <authorList>
            <person name="Reynolds N.K."/>
            <person name="Stajich J.E."/>
            <person name="Barry K."/>
            <person name="Grigoriev I.V."/>
            <person name="Crous P."/>
            <person name="Smith M.E."/>
        </authorList>
    </citation>
    <scope>NUCLEOTIDE SEQUENCE</scope>
    <source>
        <strain evidence="7">NBRC 32514</strain>
    </source>
</reference>
<evidence type="ECO:0000256" key="3">
    <source>
        <dbReference type="PROSITE-ProRule" id="PRU00221"/>
    </source>
</evidence>
<dbReference type="Pfam" id="PF08953">
    <property type="entry name" value="DUF1899"/>
    <property type="match status" value="1"/>
</dbReference>
<keyword evidence="8" id="KW-1185">Reference proteome</keyword>
<feature type="domain" description="DUF1899" evidence="6">
    <location>
        <begin position="524"/>
        <end position="583"/>
    </location>
</feature>
<evidence type="ECO:0000256" key="1">
    <source>
        <dbReference type="ARBA" id="ARBA00022574"/>
    </source>
</evidence>
<evidence type="ECO:0000259" key="6">
    <source>
        <dbReference type="SMART" id="SM01166"/>
    </source>
</evidence>
<keyword evidence="2 4" id="KW-0677">Repeat</keyword>
<feature type="repeat" description="WD" evidence="3">
    <location>
        <begin position="591"/>
        <end position="633"/>
    </location>
</feature>
<dbReference type="PANTHER" id="PTHR10856">
    <property type="entry name" value="CORONIN"/>
    <property type="match status" value="1"/>
</dbReference>
<feature type="compositionally biased region" description="Basic and acidic residues" evidence="5">
    <location>
        <begin position="929"/>
        <end position="939"/>
    </location>
</feature>
<evidence type="ECO:0000256" key="2">
    <source>
        <dbReference type="ARBA" id="ARBA00022737"/>
    </source>
</evidence>
<dbReference type="InterPro" id="IPR015048">
    <property type="entry name" value="DUF1899"/>
</dbReference>
<dbReference type="InterPro" id="IPR015943">
    <property type="entry name" value="WD40/YVTN_repeat-like_dom_sf"/>
</dbReference>
<evidence type="ECO:0000256" key="5">
    <source>
        <dbReference type="SAM" id="MobiDB-lite"/>
    </source>
</evidence>
<accession>A0A9W7Y5F2</accession>
<dbReference type="InterPro" id="IPR036322">
    <property type="entry name" value="WD40_repeat_dom_sf"/>
</dbReference>
<dbReference type="InterPro" id="IPR001680">
    <property type="entry name" value="WD40_rpt"/>
</dbReference>
<dbReference type="AlphaFoldDB" id="A0A9W7Y5F2"/>
<dbReference type="PROSITE" id="PS50082">
    <property type="entry name" value="WD_REPEATS_2"/>
    <property type="match status" value="1"/>
</dbReference>
<dbReference type="SMART" id="SM01166">
    <property type="entry name" value="DUF1899"/>
    <property type="match status" value="1"/>
</dbReference>
<evidence type="ECO:0000256" key="4">
    <source>
        <dbReference type="RuleBase" id="RU280818"/>
    </source>
</evidence>
<evidence type="ECO:0000313" key="8">
    <source>
        <dbReference type="Proteomes" id="UP001149813"/>
    </source>
</evidence>
<dbReference type="EMBL" id="JANBOJ010000036">
    <property type="protein sequence ID" value="KAJ1724298.1"/>
    <property type="molecule type" value="Genomic_DNA"/>
</dbReference>
<feature type="compositionally biased region" description="Pro residues" evidence="5">
    <location>
        <begin position="471"/>
        <end position="488"/>
    </location>
</feature>